<evidence type="ECO:0000256" key="4">
    <source>
        <dbReference type="ARBA" id="ARBA00022692"/>
    </source>
</evidence>
<evidence type="ECO:0000313" key="9">
    <source>
        <dbReference type="Proteomes" id="UP001562425"/>
    </source>
</evidence>
<evidence type="ECO:0000256" key="2">
    <source>
        <dbReference type="ARBA" id="ARBA00005542"/>
    </source>
</evidence>
<dbReference type="InterPro" id="IPR021910">
    <property type="entry name" value="NGX6/PGAP6/MYMK"/>
</dbReference>
<feature type="compositionally biased region" description="Basic and acidic residues" evidence="7">
    <location>
        <begin position="187"/>
        <end position="207"/>
    </location>
</feature>
<name>A0ABD1DKC3_CULPP</name>
<comment type="similarity">
    <text evidence="2">Belongs to the TMEM8 family.</text>
</comment>
<keyword evidence="4" id="KW-0812">Transmembrane</keyword>
<evidence type="ECO:0000256" key="7">
    <source>
        <dbReference type="SAM" id="MobiDB-lite"/>
    </source>
</evidence>
<organism evidence="8 9">
    <name type="scientific">Culex pipiens pipiens</name>
    <name type="common">Northern house mosquito</name>
    <dbReference type="NCBI Taxonomy" id="38569"/>
    <lineage>
        <taxon>Eukaryota</taxon>
        <taxon>Metazoa</taxon>
        <taxon>Ecdysozoa</taxon>
        <taxon>Arthropoda</taxon>
        <taxon>Hexapoda</taxon>
        <taxon>Insecta</taxon>
        <taxon>Pterygota</taxon>
        <taxon>Neoptera</taxon>
        <taxon>Endopterygota</taxon>
        <taxon>Diptera</taxon>
        <taxon>Nematocera</taxon>
        <taxon>Culicoidea</taxon>
        <taxon>Culicidae</taxon>
        <taxon>Culicinae</taxon>
        <taxon>Culicini</taxon>
        <taxon>Culex</taxon>
        <taxon>Culex</taxon>
    </lineage>
</organism>
<protein>
    <submittedName>
        <fullName evidence="8">Uncharacterized protein</fullName>
    </submittedName>
</protein>
<feature type="region of interest" description="Disordered" evidence="7">
    <location>
        <begin position="174"/>
        <end position="267"/>
    </location>
</feature>
<keyword evidence="5" id="KW-1133">Transmembrane helix</keyword>
<comment type="caution">
    <text evidence="8">The sequence shown here is derived from an EMBL/GenBank/DDBJ whole genome shotgun (WGS) entry which is preliminary data.</text>
</comment>
<dbReference type="AlphaFoldDB" id="A0ABD1DKC3"/>
<evidence type="ECO:0000256" key="6">
    <source>
        <dbReference type="ARBA" id="ARBA00023136"/>
    </source>
</evidence>
<evidence type="ECO:0000256" key="5">
    <source>
        <dbReference type="ARBA" id="ARBA00022989"/>
    </source>
</evidence>
<reference evidence="8 9" key="1">
    <citation type="submission" date="2024-05" db="EMBL/GenBank/DDBJ databases">
        <title>Culex pipiens pipiens assembly and annotation.</title>
        <authorList>
            <person name="Alout H."/>
            <person name="Durand T."/>
        </authorList>
    </citation>
    <scope>NUCLEOTIDE SEQUENCE [LARGE SCALE GENOMIC DNA]</scope>
    <source>
        <strain evidence="8">HA-2024</strain>
        <tissue evidence="8">Whole body</tissue>
    </source>
</reference>
<comment type="subcellular location">
    <subcellularLocation>
        <location evidence="1">Cell membrane</location>
        <topology evidence="1">Multi-pass membrane protein</topology>
    </subcellularLocation>
</comment>
<feature type="compositionally biased region" description="Basic and acidic residues" evidence="7">
    <location>
        <begin position="215"/>
        <end position="234"/>
    </location>
</feature>
<dbReference type="GO" id="GO:0005886">
    <property type="term" value="C:plasma membrane"/>
    <property type="evidence" value="ECO:0007669"/>
    <property type="project" value="UniProtKB-SubCell"/>
</dbReference>
<sequence length="586" mass="64600">MVVATDCWELSAHCRFRSTTPPVVVTLPGSTTVAPGTGGGADLGGQIPLERLPSNTLLKYTAYKDVSILHFHIPADTRTAFFSFKAYEESKSAFQRVCQPNDITLHLKAGSYPVISPENITFPKHFLSADERFEIHNLQFKSDSVTRRLSIDGPHPGNWFAVAFISCQDRPQQRAHRAARVGPVLRDAAHVRDGRDAHRADDPERAEFPPGDAAHQPDRTDELQAVRTEPDGRAGRRGRAAATGRRAPPMPWQTPGSPRQSSRRQTHTDRLQNGIICPNQTGELSIEFYPQESAWHYVDLDFLGEEEGGNRSSNETASGRVQELEYVIELEYHSVKKEGEEEDSVGEAARTGRRIGEFSWLATISLPDINGTVPLTLNLSAGTPALMKFDVNDVYDIGGTLSFAIAMRPDQKGALIDAHQANSNDHVGVVAEKLIDVQEGRSSWKRTTATTDTVYAPGLTLLRARACAFESEVVPGPTRSVCGRLDLPGRDQHINTVTDMDTSTGLVHVPFPEPGKWYVTMGIFCHGAETAARVTIIDSVKEFIKKYREILLDMKPPCSCATAAKYCSLSRRRQCSGEEAWVQGWA</sequence>
<proteinExistence type="inferred from homology"/>
<dbReference type="EMBL" id="JBEHCU010005328">
    <property type="protein sequence ID" value="KAL1400180.1"/>
    <property type="molecule type" value="Genomic_DNA"/>
</dbReference>
<keyword evidence="6" id="KW-0472">Membrane</keyword>
<keyword evidence="9" id="KW-1185">Reference proteome</keyword>
<dbReference type="PANTHER" id="PTHR14319">
    <property type="entry name" value="FIVE-SPAN TRANSMEMBRANE PROTEIN M83"/>
    <property type="match status" value="1"/>
</dbReference>
<evidence type="ECO:0000313" key="8">
    <source>
        <dbReference type="EMBL" id="KAL1400180.1"/>
    </source>
</evidence>
<dbReference type="PANTHER" id="PTHR14319:SF3">
    <property type="entry name" value="TRANSMEMBRANE PROTEIN-LIKE PROTEIN"/>
    <property type="match status" value="1"/>
</dbReference>
<evidence type="ECO:0000256" key="3">
    <source>
        <dbReference type="ARBA" id="ARBA00022475"/>
    </source>
</evidence>
<accession>A0ABD1DKC3</accession>
<keyword evidence="3" id="KW-1003">Cell membrane</keyword>
<evidence type="ECO:0000256" key="1">
    <source>
        <dbReference type="ARBA" id="ARBA00004651"/>
    </source>
</evidence>
<dbReference type="Proteomes" id="UP001562425">
    <property type="component" value="Unassembled WGS sequence"/>
</dbReference>
<gene>
    <name evidence="8" type="ORF">pipiens_007652</name>
</gene>